<keyword evidence="1" id="KW-0812">Transmembrane</keyword>
<gene>
    <name evidence="2" type="ORF">ABR64_01085</name>
</gene>
<feature type="transmembrane region" description="Helical" evidence="1">
    <location>
        <begin position="191"/>
        <end position="208"/>
    </location>
</feature>
<keyword evidence="1" id="KW-0472">Membrane</keyword>
<feature type="transmembrane region" description="Helical" evidence="1">
    <location>
        <begin position="50"/>
        <end position="71"/>
    </location>
</feature>
<sequence>MAYSPFSALVNAAGNPIVFRAQGSRVYSSLGYLFCLGMLITTVLESKYSSAENFAFCALILLIAVSVYLGIQRPALVFTDLGLAIRNPFTTTILDWTRVGDVDTKFVLHVKSDLGIIKCWAAAGPSRSQHRAIHPSELKGFHQQGGGIKAADSPRSDSGAAAQIARMYMQERGSFKESIASEIKVNNLAKFLYIALCIAVVISHIIAYT</sequence>
<feature type="transmembrane region" description="Helical" evidence="1">
    <location>
        <begin position="26"/>
        <end position="44"/>
    </location>
</feature>
<name>A0A0R2P3W2_9ACTN</name>
<organism evidence="2 3">
    <name type="scientific">Actinobacteria bacterium BACL2 MAG-121001-bin67</name>
    <dbReference type="NCBI Taxonomy" id="1655572"/>
    <lineage>
        <taxon>Bacteria</taxon>
        <taxon>Bacillati</taxon>
        <taxon>Actinomycetota</taxon>
        <taxon>Actinomycetes</taxon>
        <taxon>Actinomycetes incertae sedis</taxon>
        <taxon>ac1 cluster</taxon>
    </lineage>
</organism>
<dbReference type="EMBL" id="LIAW01000052">
    <property type="protein sequence ID" value="KRO32789.1"/>
    <property type="molecule type" value="Genomic_DNA"/>
</dbReference>
<accession>A0A0R2P3W2</accession>
<evidence type="ECO:0000256" key="1">
    <source>
        <dbReference type="SAM" id="Phobius"/>
    </source>
</evidence>
<evidence type="ECO:0000313" key="2">
    <source>
        <dbReference type="EMBL" id="KRO32789.1"/>
    </source>
</evidence>
<keyword evidence="1" id="KW-1133">Transmembrane helix</keyword>
<dbReference type="Proteomes" id="UP000053349">
    <property type="component" value="Unassembled WGS sequence"/>
</dbReference>
<protein>
    <submittedName>
        <fullName evidence="2">Uncharacterized protein</fullName>
    </submittedName>
</protein>
<comment type="caution">
    <text evidence="2">The sequence shown here is derived from an EMBL/GenBank/DDBJ whole genome shotgun (WGS) entry which is preliminary data.</text>
</comment>
<proteinExistence type="predicted"/>
<dbReference type="AlphaFoldDB" id="A0A0R2P3W2"/>
<evidence type="ECO:0000313" key="3">
    <source>
        <dbReference type="Proteomes" id="UP000053349"/>
    </source>
</evidence>
<reference evidence="2 3" key="1">
    <citation type="submission" date="2015-10" db="EMBL/GenBank/DDBJ databases">
        <title>Metagenome-Assembled Genomes uncover a global brackish microbiome.</title>
        <authorList>
            <person name="Hugerth L.W."/>
            <person name="Larsson J."/>
            <person name="Alneberg J."/>
            <person name="Lindh M.V."/>
            <person name="Legrand C."/>
            <person name="Pinhassi J."/>
            <person name="Andersson A.F."/>
        </authorList>
    </citation>
    <scope>NUCLEOTIDE SEQUENCE [LARGE SCALE GENOMIC DNA]</scope>
    <source>
        <strain evidence="2">BACL2 MAG-121001-bin67</strain>
    </source>
</reference>